<feature type="domain" description="Clp1 P-loop" evidence="6">
    <location>
        <begin position="103"/>
        <end position="220"/>
    </location>
</feature>
<dbReference type="SUPFAM" id="SSF52540">
    <property type="entry name" value="P-loop containing nucleoside triphosphate hydrolases"/>
    <property type="match status" value="1"/>
</dbReference>
<dbReference type="EMBL" id="OZ075129">
    <property type="protein sequence ID" value="CAL4965708.1"/>
    <property type="molecule type" value="Genomic_DNA"/>
</dbReference>
<keyword evidence="2" id="KW-0698">rRNA processing</keyword>
<dbReference type="Gene3D" id="3.40.50.300">
    <property type="entry name" value="P-loop containing nucleotide triphosphate hydrolases"/>
    <property type="match status" value="1"/>
</dbReference>
<dbReference type="GO" id="GO:0005524">
    <property type="term" value="F:ATP binding"/>
    <property type="evidence" value="ECO:0007669"/>
    <property type="project" value="UniProtKB-KW"/>
</dbReference>
<keyword evidence="4" id="KW-0067">ATP-binding</keyword>
<evidence type="ECO:0000256" key="1">
    <source>
        <dbReference type="ARBA" id="ARBA00004604"/>
    </source>
</evidence>
<evidence type="ECO:0000259" key="7">
    <source>
        <dbReference type="Pfam" id="PF25467"/>
    </source>
</evidence>
<dbReference type="AlphaFoldDB" id="A0ABC8ZTL7"/>
<comment type="subcellular location">
    <subcellularLocation>
        <location evidence="1">Nucleus</location>
        <location evidence="1">Nucleolus</location>
    </subcellularLocation>
</comment>
<dbReference type="Pfam" id="PF16575">
    <property type="entry name" value="CLP1_P"/>
    <property type="match status" value="1"/>
</dbReference>
<name>A0ABC8ZTL7_9POAL</name>
<dbReference type="InterPro" id="IPR045116">
    <property type="entry name" value="Clp1/Grc3"/>
</dbReference>
<feature type="domain" description="NOL9 C-terminal" evidence="7">
    <location>
        <begin position="298"/>
        <end position="390"/>
    </location>
</feature>
<proteinExistence type="predicted"/>
<evidence type="ECO:0000256" key="5">
    <source>
        <dbReference type="SAM" id="MobiDB-lite"/>
    </source>
</evidence>
<accession>A0ABC8ZTL7</accession>
<sequence>MAGARSTPTRTPPRPSSPAPRTEAVVPPDWASAVTLVSSDATPPVVVVCGPKNSGKSTFSRILLNALLPRQATTELNPITPPDDSVGDAGGSLTPGVLVLCRHGKVGYLDTDVGQPEFAPPGCLSFHIVDEAIADLLNPTLREAERCCFFGDISSKRDPEAYLNCLFQLYDYFIGKYRCNENEILPLIVNTPGWVKGAGFDMLVEMLRYICPTIVVQIRITMQNKNLPDGIFWVDGEQTGPKMININSAFHDASNRSLLILKDSCGMRERRLVEYLKQCFPSNISVSTNKELAYALASLPPYQVPFSDVTVVHLHCEVPAGEIWRSLNATIVGLAVSNASDATRSVPYCVGLGIVRGIDVQNGLLYVITPVPLERLQSVDLLQQGFIEIPTTLLQVRGYVSPYMSTNVLHKISERDLYAGDG</sequence>
<dbReference type="Pfam" id="PF25467">
    <property type="entry name" value="NOL9_C"/>
    <property type="match status" value="1"/>
</dbReference>
<dbReference type="GO" id="GO:0006364">
    <property type="term" value="P:rRNA processing"/>
    <property type="evidence" value="ECO:0007669"/>
    <property type="project" value="UniProtKB-KW"/>
</dbReference>
<gene>
    <name evidence="8" type="ORF">URODEC1_LOCUS47364</name>
</gene>
<dbReference type="PANTHER" id="PTHR12755:SF20">
    <property type="entry name" value="OS01G0184000 PROTEIN"/>
    <property type="match status" value="1"/>
</dbReference>
<dbReference type="InterPro" id="IPR057570">
    <property type="entry name" value="NOL9_C"/>
</dbReference>
<evidence type="ECO:0000313" key="9">
    <source>
        <dbReference type="Proteomes" id="UP001497457"/>
    </source>
</evidence>
<evidence type="ECO:0000259" key="6">
    <source>
        <dbReference type="Pfam" id="PF16575"/>
    </source>
</evidence>
<dbReference type="PANTHER" id="PTHR12755">
    <property type="entry name" value="CLEAVAGE/POLYADENYLATION FACTOR IA SUBUNIT CLP1P"/>
    <property type="match status" value="1"/>
</dbReference>
<dbReference type="Proteomes" id="UP001497457">
    <property type="component" value="Chromosome 19rd"/>
</dbReference>
<evidence type="ECO:0000256" key="3">
    <source>
        <dbReference type="ARBA" id="ARBA00022741"/>
    </source>
</evidence>
<feature type="region of interest" description="Disordered" evidence="5">
    <location>
        <begin position="1"/>
        <end position="24"/>
    </location>
</feature>
<keyword evidence="9" id="KW-1185">Reference proteome</keyword>
<dbReference type="InterPro" id="IPR032319">
    <property type="entry name" value="CLP1_P"/>
</dbReference>
<dbReference type="InterPro" id="IPR027417">
    <property type="entry name" value="P-loop_NTPase"/>
</dbReference>
<keyword evidence="3" id="KW-0547">Nucleotide-binding</keyword>
<evidence type="ECO:0000313" key="8">
    <source>
        <dbReference type="EMBL" id="CAL4965708.1"/>
    </source>
</evidence>
<reference evidence="9" key="1">
    <citation type="submission" date="2024-06" db="EMBL/GenBank/DDBJ databases">
        <authorList>
            <person name="Ryan C."/>
        </authorList>
    </citation>
    <scope>NUCLEOTIDE SEQUENCE [LARGE SCALE GENOMIC DNA]</scope>
</reference>
<dbReference type="GO" id="GO:0005730">
    <property type="term" value="C:nucleolus"/>
    <property type="evidence" value="ECO:0007669"/>
    <property type="project" value="UniProtKB-SubCell"/>
</dbReference>
<evidence type="ECO:0000256" key="2">
    <source>
        <dbReference type="ARBA" id="ARBA00022552"/>
    </source>
</evidence>
<evidence type="ECO:0000256" key="4">
    <source>
        <dbReference type="ARBA" id="ARBA00022840"/>
    </source>
</evidence>
<reference evidence="8 9" key="2">
    <citation type="submission" date="2024-10" db="EMBL/GenBank/DDBJ databases">
        <authorList>
            <person name="Ryan C."/>
        </authorList>
    </citation>
    <scope>NUCLEOTIDE SEQUENCE [LARGE SCALE GENOMIC DNA]</scope>
</reference>
<organism evidence="8 9">
    <name type="scientific">Urochloa decumbens</name>
    <dbReference type="NCBI Taxonomy" id="240449"/>
    <lineage>
        <taxon>Eukaryota</taxon>
        <taxon>Viridiplantae</taxon>
        <taxon>Streptophyta</taxon>
        <taxon>Embryophyta</taxon>
        <taxon>Tracheophyta</taxon>
        <taxon>Spermatophyta</taxon>
        <taxon>Magnoliopsida</taxon>
        <taxon>Liliopsida</taxon>
        <taxon>Poales</taxon>
        <taxon>Poaceae</taxon>
        <taxon>PACMAD clade</taxon>
        <taxon>Panicoideae</taxon>
        <taxon>Panicodae</taxon>
        <taxon>Paniceae</taxon>
        <taxon>Melinidinae</taxon>
        <taxon>Urochloa</taxon>
    </lineage>
</organism>
<protein>
    <submittedName>
        <fullName evidence="8">Uncharacterized protein</fullName>
    </submittedName>
</protein>